<evidence type="ECO:0000256" key="2">
    <source>
        <dbReference type="ARBA" id="ARBA00023125"/>
    </source>
</evidence>
<reference evidence="5" key="1">
    <citation type="submission" date="2021-03" db="EMBL/GenBank/DDBJ databases">
        <title>Roseibium sp. CAU 1637 isolated from Incheon.</title>
        <authorList>
            <person name="Kim W."/>
        </authorList>
    </citation>
    <scope>NUCLEOTIDE SEQUENCE</scope>
    <source>
        <strain evidence="5">CAU 1637</strain>
    </source>
</reference>
<dbReference type="GO" id="GO:0003700">
    <property type="term" value="F:DNA-binding transcription factor activity"/>
    <property type="evidence" value="ECO:0007669"/>
    <property type="project" value="TreeGrafter"/>
</dbReference>
<dbReference type="GO" id="GO:0000976">
    <property type="term" value="F:transcription cis-regulatory region binding"/>
    <property type="evidence" value="ECO:0007669"/>
    <property type="project" value="TreeGrafter"/>
</dbReference>
<evidence type="ECO:0000259" key="4">
    <source>
        <dbReference type="PROSITE" id="PS50932"/>
    </source>
</evidence>
<dbReference type="CDD" id="cd01392">
    <property type="entry name" value="HTH_LacI"/>
    <property type="match status" value="1"/>
</dbReference>
<dbReference type="Pfam" id="PF13377">
    <property type="entry name" value="Peripla_BP_3"/>
    <property type="match status" value="1"/>
</dbReference>
<dbReference type="CDD" id="cd01575">
    <property type="entry name" value="PBP1_GntR"/>
    <property type="match status" value="1"/>
</dbReference>
<dbReference type="RefSeq" id="WP_206941888.1">
    <property type="nucleotide sequence ID" value="NZ_JAFLNF010000006.1"/>
</dbReference>
<dbReference type="InterPro" id="IPR028082">
    <property type="entry name" value="Peripla_BP_I"/>
</dbReference>
<keyword evidence="1" id="KW-0805">Transcription regulation</keyword>
<dbReference type="Pfam" id="PF00356">
    <property type="entry name" value="LacI"/>
    <property type="match status" value="1"/>
</dbReference>
<evidence type="ECO:0000256" key="3">
    <source>
        <dbReference type="ARBA" id="ARBA00023163"/>
    </source>
</evidence>
<dbReference type="Gene3D" id="3.40.50.2300">
    <property type="match status" value="2"/>
</dbReference>
<protein>
    <submittedName>
        <fullName evidence="5">LacI family DNA-binding transcriptional regulator</fullName>
    </submittedName>
</protein>
<dbReference type="PANTHER" id="PTHR30146:SF33">
    <property type="entry name" value="TRANSCRIPTIONAL REGULATOR"/>
    <property type="match status" value="1"/>
</dbReference>
<evidence type="ECO:0000313" key="5">
    <source>
        <dbReference type="EMBL" id="MBO0346314.1"/>
    </source>
</evidence>
<dbReference type="SMART" id="SM00354">
    <property type="entry name" value="HTH_LACI"/>
    <property type="match status" value="1"/>
</dbReference>
<dbReference type="InterPro" id="IPR000843">
    <property type="entry name" value="HTH_LacI"/>
</dbReference>
<dbReference type="AlphaFoldDB" id="A0A939J9V8"/>
<evidence type="ECO:0000313" key="6">
    <source>
        <dbReference type="Proteomes" id="UP000664779"/>
    </source>
</evidence>
<dbReference type="PROSITE" id="PS50932">
    <property type="entry name" value="HTH_LACI_2"/>
    <property type="match status" value="1"/>
</dbReference>
<sequence>MTKKTGGPSTYDVAKLAGVSQMTVSRVMSGKGYASENVVARVQEAAGKLGYVPNRIAGALAGKKAALVGVILPAVSNVVFAEVLQGLNEGLAESGLKPVFGVSGYDQQEEERLVRDMLSWQVSGLVLTGLEHTAATRAMLASHSTAVAEVIDVDGEPIAACFGLSHAKAATDMAQHLLTKGYRRFGYVGCNLERDLRAGKRRKAFVETVVAGGGEFVGEACDDAPSSMLHGRVLTDRLMAAAERPEAIYFSNDDMAAGGLMYCLANGLRVPDDIALASFNGLEFLEALPLQITTSRSPRRKIGLLAGHYLALRNDGKDALDKVELSAELISGQTS</sequence>
<keyword evidence="6" id="KW-1185">Reference proteome</keyword>
<keyword evidence="2 5" id="KW-0238">DNA-binding</keyword>
<dbReference type="Gene3D" id="1.10.260.40">
    <property type="entry name" value="lambda repressor-like DNA-binding domains"/>
    <property type="match status" value="1"/>
</dbReference>
<name>A0A939J9V8_9HYPH</name>
<proteinExistence type="predicted"/>
<organism evidence="5 6">
    <name type="scientific">Roseibium limicola</name>
    <dbReference type="NCBI Taxonomy" id="2816037"/>
    <lineage>
        <taxon>Bacteria</taxon>
        <taxon>Pseudomonadati</taxon>
        <taxon>Pseudomonadota</taxon>
        <taxon>Alphaproteobacteria</taxon>
        <taxon>Hyphomicrobiales</taxon>
        <taxon>Stappiaceae</taxon>
        <taxon>Roseibium</taxon>
    </lineage>
</organism>
<dbReference type="PANTHER" id="PTHR30146">
    <property type="entry name" value="LACI-RELATED TRANSCRIPTIONAL REPRESSOR"/>
    <property type="match status" value="1"/>
</dbReference>
<feature type="domain" description="HTH lacI-type" evidence="4">
    <location>
        <begin position="8"/>
        <end position="62"/>
    </location>
</feature>
<dbReference type="SUPFAM" id="SSF47413">
    <property type="entry name" value="lambda repressor-like DNA-binding domains"/>
    <property type="match status" value="1"/>
</dbReference>
<comment type="caution">
    <text evidence="5">The sequence shown here is derived from an EMBL/GenBank/DDBJ whole genome shotgun (WGS) entry which is preliminary data.</text>
</comment>
<dbReference type="InterPro" id="IPR010982">
    <property type="entry name" value="Lambda_DNA-bd_dom_sf"/>
</dbReference>
<accession>A0A939J9V8</accession>
<dbReference type="Proteomes" id="UP000664779">
    <property type="component" value="Unassembled WGS sequence"/>
</dbReference>
<keyword evidence="3" id="KW-0804">Transcription</keyword>
<gene>
    <name evidence="5" type="ORF">J0X15_13860</name>
</gene>
<dbReference type="InterPro" id="IPR046335">
    <property type="entry name" value="LacI/GalR-like_sensor"/>
</dbReference>
<evidence type="ECO:0000256" key="1">
    <source>
        <dbReference type="ARBA" id="ARBA00023015"/>
    </source>
</evidence>
<dbReference type="SUPFAM" id="SSF53822">
    <property type="entry name" value="Periplasmic binding protein-like I"/>
    <property type="match status" value="1"/>
</dbReference>
<dbReference type="EMBL" id="JAFLNF010000006">
    <property type="protein sequence ID" value="MBO0346314.1"/>
    <property type="molecule type" value="Genomic_DNA"/>
</dbReference>